<dbReference type="Pfam" id="PF01783">
    <property type="entry name" value="Ribosomal_L32p"/>
    <property type="match status" value="1"/>
</dbReference>
<dbReference type="AlphaFoldDB" id="A0A1G1WPB4"/>
<dbReference type="EMBL" id="MHCZ01000027">
    <property type="protein sequence ID" value="OGY29588.1"/>
    <property type="molecule type" value="Genomic_DNA"/>
</dbReference>
<evidence type="ECO:0000256" key="5">
    <source>
        <dbReference type="HAMAP-Rule" id="MF_00340"/>
    </source>
</evidence>
<dbReference type="STRING" id="1802603.A3F35_02825"/>
<organism evidence="6 7">
    <name type="scientific">Candidatus Woykebacteria bacterium RIFCSPHIGHO2_12_FULL_45_10</name>
    <dbReference type="NCBI Taxonomy" id="1802603"/>
    <lineage>
        <taxon>Bacteria</taxon>
        <taxon>Candidatus Woykeibacteriota</taxon>
    </lineage>
</organism>
<dbReference type="HAMAP" id="MF_00340">
    <property type="entry name" value="Ribosomal_bL32"/>
    <property type="match status" value="1"/>
</dbReference>
<dbReference type="SUPFAM" id="SSF57829">
    <property type="entry name" value="Zn-binding ribosomal proteins"/>
    <property type="match status" value="1"/>
</dbReference>
<dbReference type="InterPro" id="IPR002677">
    <property type="entry name" value="Ribosomal_bL32"/>
</dbReference>
<evidence type="ECO:0000256" key="3">
    <source>
        <dbReference type="ARBA" id="ARBA00023274"/>
    </source>
</evidence>
<sequence length="71" mass="7927">MTPLPKKRISTARQGKRRAAIKMSSVALSKCDNCGSLRIPHQACQNCGMYRGRLVTLPKTKTKVRRIAKTD</sequence>
<dbReference type="PANTHER" id="PTHR35534:SF1">
    <property type="entry name" value="LARGE RIBOSOMAL SUBUNIT PROTEIN BL32"/>
    <property type="match status" value="1"/>
</dbReference>
<proteinExistence type="inferred from homology"/>
<keyword evidence="2 5" id="KW-0689">Ribosomal protein</keyword>
<evidence type="ECO:0000256" key="4">
    <source>
        <dbReference type="ARBA" id="ARBA00035178"/>
    </source>
</evidence>
<dbReference type="GO" id="GO:0003735">
    <property type="term" value="F:structural constituent of ribosome"/>
    <property type="evidence" value="ECO:0007669"/>
    <property type="project" value="InterPro"/>
</dbReference>
<reference evidence="6 7" key="1">
    <citation type="journal article" date="2016" name="Nat. Commun.">
        <title>Thousands of microbial genomes shed light on interconnected biogeochemical processes in an aquifer system.</title>
        <authorList>
            <person name="Anantharaman K."/>
            <person name="Brown C.T."/>
            <person name="Hug L.A."/>
            <person name="Sharon I."/>
            <person name="Castelle C.J."/>
            <person name="Probst A.J."/>
            <person name="Thomas B.C."/>
            <person name="Singh A."/>
            <person name="Wilkins M.J."/>
            <person name="Karaoz U."/>
            <person name="Brodie E.L."/>
            <person name="Williams K.H."/>
            <person name="Hubbard S.S."/>
            <person name="Banfield J.F."/>
        </authorList>
    </citation>
    <scope>NUCLEOTIDE SEQUENCE [LARGE SCALE GENOMIC DNA]</scope>
</reference>
<dbReference type="NCBIfam" id="TIGR01031">
    <property type="entry name" value="rpmF_bact"/>
    <property type="match status" value="1"/>
</dbReference>
<protein>
    <recommendedName>
        <fullName evidence="4 5">Large ribosomal subunit protein bL32</fullName>
    </recommendedName>
</protein>
<name>A0A1G1WPB4_9BACT</name>
<dbReference type="InterPro" id="IPR011332">
    <property type="entry name" value="Ribosomal_zn-bd"/>
</dbReference>
<dbReference type="InterPro" id="IPR044957">
    <property type="entry name" value="Ribosomal_bL32_bact"/>
</dbReference>
<evidence type="ECO:0000256" key="1">
    <source>
        <dbReference type="ARBA" id="ARBA00008560"/>
    </source>
</evidence>
<accession>A0A1G1WPB4</accession>
<evidence type="ECO:0000313" key="6">
    <source>
        <dbReference type="EMBL" id="OGY29588.1"/>
    </source>
</evidence>
<gene>
    <name evidence="5" type="primary">rpmF</name>
    <name evidence="6" type="ORF">A3F35_02825</name>
</gene>
<evidence type="ECO:0000313" key="7">
    <source>
        <dbReference type="Proteomes" id="UP000178068"/>
    </source>
</evidence>
<dbReference type="Proteomes" id="UP000178068">
    <property type="component" value="Unassembled WGS sequence"/>
</dbReference>
<evidence type="ECO:0000256" key="2">
    <source>
        <dbReference type="ARBA" id="ARBA00022980"/>
    </source>
</evidence>
<keyword evidence="3 5" id="KW-0687">Ribonucleoprotein</keyword>
<dbReference type="GO" id="GO:0006412">
    <property type="term" value="P:translation"/>
    <property type="evidence" value="ECO:0007669"/>
    <property type="project" value="UniProtKB-UniRule"/>
</dbReference>
<comment type="similarity">
    <text evidence="1 5">Belongs to the bacterial ribosomal protein bL32 family.</text>
</comment>
<dbReference type="PANTHER" id="PTHR35534">
    <property type="entry name" value="50S RIBOSOMAL PROTEIN L32"/>
    <property type="match status" value="1"/>
</dbReference>
<comment type="caution">
    <text evidence="6">The sequence shown here is derived from an EMBL/GenBank/DDBJ whole genome shotgun (WGS) entry which is preliminary data.</text>
</comment>
<dbReference type="GO" id="GO:0015934">
    <property type="term" value="C:large ribosomal subunit"/>
    <property type="evidence" value="ECO:0007669"/>
    <property type="project" value="InterPro"/>
</dbReference>